<gene>
    <name evidence="1" type="ORF">HNQ79_006423</name>
</gene>
<sequence>MPIPGNLLSAVTESIDPNTSGWAPLLNCTLSKATGGRNGGTGCLAITSVAAGEMRARTASSYPVAAGTVYYAFSDASGTVPERIGIRWLNAANAEISILWSLTTTAASTTWHRISVAGAAPVGAVRAQVVISSTPAAGAVVTYAENIYLGLPIRTVGNLLSFAAETTEVSAGQWAAEVNATLGRQVPALSWAVDNYLGGGHTLTITATGAGNAAALCVERPSVTPGTEYLAYAYINPPALASDCWIELRFYDSNGNQIQATRSSLAAPGTGFYRQRVAAFAPALAATCSVAVGINGASAGQIVRLETVVVTVAPPLQAGSVVPYADGSFEQGIAGWTRPTGVATLARSTPWGTYGLDGSYALTVTSATATASTIRSARFPLPSGSGGSGFRLMAGTQVTAGGWSAVRGVRWYNAANADVGYTGSPSGAIPGTGWWYLSNDVTAPATATQAAVEWTVTATAVNSVLRMDTVALWPALPLIAVTAVDSTASLTLTVRELPTGDLVTVYRVLSDGARTLVRGPSGLMDRVPLVSDLLVVEDYEAPLGVPVSYYVETRSSVTDALTTFRTSGTATITAGDANMAWLKDPGNPQRNLRVMVQKAPTWQRPVEQSAYRVKGRRNAVVLSGVRAGLEGELAVWTQSDDERAGLHWLLDSGRTLLWQAVPGMGVSDLYVSVGQITEDRAGGAAMDEWRAWQLPLVEVDLPTTTGVNGSGGRTWVDVLAEFATCTDLLAAYETCEDLLLNRRIGG</sequence>
<evidence type="ECO:0008006" key="3">
    <source>
        <dbReference type="Google" id="ProtNLM"/>
    </source>
</evidence>
<reference evidence="1 2" key="1">
    <citation type="submission" date="2020-08" db="EMBL/GenBank/DDBJ databases">
        <title>Genomic Encyclopedia of Type Strains, Phase IV (KMG-IV): sequencing the most valuable type-strain genomes for metagenomic binning, comparative biology and taxonomic classification.</title>
        <authorList>
            <person name="Goeker M."/>
        </authorList>
    </citation>
    <scope>NUCLEOTIDE SEQUENCE [LARGE SCALE GENOMIC DNA]</scope>
    <source>
        <strain evidence="1 2">DSM 40141</strain>
    </source>
</reference>
<comment type="caution">
    <text evidence="1">The sequence shown here is derived from an EMBL/GenBank/DDBJ whole genome shotgun (WGS) entry which is preliminary data.</text>
</comment>
<dbReference type="RefSeq" id="WP_185036396.1">
    <property type="nucleotide sequence ID" value="NZ_JACHEM010000031.1"/>
</dbReference>
<evidence type="ECO:0000313" key="1">
    <source>
        <dbReference type="EMBL" id="MBB6439911.1"/>
    </source>
</evidence>
<dbReference type="Proteomes" id="UP000540423">
    <property type="component" value="Unassembled WGS sequence"/>
</dbReference>
<accession>A0A7X0HLL2</accession>
<evidence type="ECO:0000313" key="2">
    <source>
        <dbReference type="Proteomes" id="UP000540423"/>
    </source>
</evidence>
<dbReference type="AlphaFoldDB" id="A0A7X0HLL2"/>
<keyword evidence="2" id="KW-1185">Reference proteome</keyword>
<name>A0A7X0HLL2_9ACTN</name>
<organism evidence="1 2">
    <name type="scientific">Streptomyces candidus</name>
    <dbReference type="NCBI Taxonomy" id="67283"/>
    <lineage>
        <taxon>Bacteria</taxon>
        <taxon>Bacillati</taxon>
        <taxon>Actinomycetota</taxon>
        <taxon>Actinomycetes</taxon>
        <taxon>Kitasatosporales</taxon>
        <taxon>Streptomycetaceae</taxon>
        <taxon>Streptomyces</taxon>
    </lineage>
</organism>
<dbReference type="EMBL" id="JACHEM010000031">
    <property type="protein sequence ID" value="MBB6439911.1"/>
    <property type="molecule type" value="Genomic_DNA"/>
</dbReference>
<proteinExistence type="predicted"/>
<dbReference type="Gene3D" id="2.60.120.260">
    <property type="entry name" value="Galactose-binding domain-like"/>
    <property type="match status" value="1"/>
</dbReference>
<protein>
    <recommendedName>
        <fullName evidence="3">Minor tail protein</fullName>
    </recommendedName>
</protein>